<dbReference type="InterPro" id="IPR036855">
    <property type="entry name" value="Znf_CCCH_sf"/>
</dbReference>
<feature type="region of interest" description="Disordered" evidence="5">
    <location>
        <begin position="21"/>
        <end position="60"/>
    </location>
</feature>
<evidence type="ECO:0000256" key="5">
    <source>
        <dbReference type="SAM" id="MobiDB-lite"/>
    </source>
</evidence>
<dbReference type="SUPFAM" id="SSF90229">
    <property type="entry name" value="CCCH zinc finger"/>
    <property type="match status" value="1"/>
</dbReference>
<dbReference type="InterPro" id="IPR000571">
    <property type="entry name" value="Znf_CCCH"/>
</dbReference>
<dbReference type="PROSITE" id="PS50103">
    <property type="entry name" value="ZF_C3H1"/>
    <property type="match status" value="1"/>
</dbReference>
<feature type="compositionally biased region" description="Basic residues" evidence="5">
    <location>
        <begin position="48"/>
        <end position="60"/>
    </location>
</feature>
<dbReference type="PANTHER" id="PTHR38846:SF1">
    <property type="entry name" value="C3H1-TYPE DOMAIN-CONTAINING PROTEIN"/>
    <property type="match status" value="1"/>
</dbReference>
<proteinExistence type="predicted"/>
<dbReference type="Pfam" id="PF00642">
    <property type="entry name" value="zf-CCCH"/>
    <property type="match status" value="1"/>
</dbReference>
<evidence type="ECO:0000256" key="3">
    <source>
        <dbReference type="ARBA" id="ARBA00022833"/>
    </source>
</evidence>
<evidence type="ECO:0000256" key="1">
    <source>
        <dbReference type="ARBA" id="ARBA00022723"/>
    </source>
</evidence>
<keyword evidence="2 4" id="KW-0863">Zinc-finger</keyword>
<evidence type="ECO:0000259" key="6">
    <source>
        <dbReference type="PROSITE" id="PS50103"/>
    </source>
</evidence>
<dbReference type="Proteomes" id="UP000663853">
    <property type="component" value="Unassembled WGS sequence"/>
</dbReference>
<dbReference type="PANTHER" id="PTHR38846">
    <property type="entry name" value="C3H1-TYPE DOMAIN-CONTAINING PROTEIN"/>
    <property type="match status" value="1"/>
</dbReference>
<evidence type="ECO:0000313" key="8">
    <source>
        <dbReference type="Proteomes" id="UP000663853"/>
    </source>
</evidence>
<reference evidence="7" key="1">
    <citation type="submission" date="2021-01" db="EMBL/GenBank/DDBJ databases">
        <authorList>
            <person name="Kaushik A."/>
        </authorList>
    </citation>
    <scope>NUCLEOTIDE SEQUENCE</scope>
    <source>
        <strain evidence="7">AG6-10EEA</strain>
    </source>
</reference>
<feature type="domain" description="C3H1-type" evidence="6">
    <location>
        <begin position="5"/>
        <end position="33"/>
    </location>
</feature>
<dbReference type="SMART" id="SM00356">
    <property type="entry name" value="ZnF_C3H1"/>
    <property type="match status" value="1"/>
</dbReference>
<evidence type="ECO:0000313" key="7">
    <source>
        <dbReference type="EMBL" id="CAE6527895.1"/>
    </source>
</evidence>
<protein>
    <recommendedName>
        <fullName evidence="6">C3H1-type domain-containing protein</fullName>
    </recommendedName>
</protein>
<dbReference type="GO" id="GO:0008270">
    <property type="term" value="F:zinc ion binding"/>
    <property type="evidence" value="ECO:0007669"/>
    <property type="project" value="UniProtKB-KW"/>
</dbReference>
<name>A0A8H3DIM8_9AGAM</name>
<organism evidence="7 8">
    <name type="scientific">Rhizoctonia solani</name>
    <dbReference type="NCBI Taxonomy" id="456999"/>
    <lineage>
        <taxon>Eukaryota</taxon>
        <taxon>Fungi</taxon>
        <taxon>Dikarya</taxon>
        <taxon>Basidiomycota</taxon>
        <taxon>Agaricomycotina</taxon>
        <taxon>Agaricomycetes</taxon>
        <taxon>Cantharellales</taxon>
        <taxon>Ceratobasidiaceae</taxon>
        <taxon>Rhizoctonia</taxon>
    </lineage>
</organism>
<keyword evidence="1 4" id="KW-0479">Metal-binding</keyword>
<gene>
    <name evidence="7" type="ORF">RDB_LOCUS163145</name>
</gene>
<dbReference type="AlphaFoldDB" id="A0A8H3DIM8"/>
<accession>A0A8H3DIM8</accession>
<dbReference type="EMBL" id="CAJMXA010003942">
    <property type="protein sequence ID" value="CAE6527895.1"/>
    <property type="molecule type" value="Genomic_DNA"/>
</dbReference>
<sequence length="231" mass="26744">MPTNDPQPKTCRQFEQKGTCSYGSKCKFSHVEPKDPPEEGTSSNNKPRVSKAPKKSQKNRTHVQAFFDSYYPAFRYKKSKPAVTQFKELKKEYRGYWSKDDAKEAHETFKNALTRDFNDIYGTDENDLASWQKLCTVLNLKNIPDDVESCKKVRLVRPMCVNLVDLVDTPYTGEPAKHFKSETELSKYTKRTGKYFPRDNVFAGDLLKYLLRQIVVPGKGKYHPRRKEGAR</sequence>
<dbReference type="Gene3D" id="3.30.1370.210">
    <property type="match status" value="1"/>
</dbReference>
<keyword evidence="3 4" id="KW-0862">Zinc</keyword>
<comment type="caution">
    <text evidence="7">The sequence shown here is derived from an EMBL/GenBank/DDBJ whole genome shotgun (WGS) entry which is preliminary data.</text>
</comment>
<evidence type="ECO:0000256" key="2">
    <source>
        <dbReference type="ARBA" id="ARBA00022771"/>
    </source>
</evidence>
<evidence type="ECO:0000256" key="4">
    <source>
        <dbReference type="PROSITE-ProRule" id="PRU00723"/>
    </source>
</evidence>
<feature type="zinc finger region" description="C3H1-type" evidence="4">
    <location>
        <begin position="5"/>
        <end position="33"/>
    </location>
</feature>